<keyword evidence="3" id="KW-1185">Reference proteome</keyword>
<comment type="caution">
    <text evidence="2">The sequence shown here is derived from an EMBL/GenBank/DDBJ whole genome shotgun (WGS) entry which is preliminary data.</text>
</comment>
<evidence type="ECO:0000313" key="2">
    <source>
        <dbReference type="EMBL" id="MQL78975.1"/>
    </source>
</evidence>
<evidence type="ECO:0000256" key="1">
    <source>
        <dbReference type="SAM" id="MobiDB-lite"/>
    </source>
</evidence>
<evidence type="ECO:0000313" key="3">
    <source>
        <dbReference type="Proteomes" id="UP000652761"/>
    </source>
</evidence>
<accession>A0A843U670</accession>
<proteinExistence type="predicted"/>
<protein>
    <submittedName>
        <fullName evidence="2">Uncharacterized protein</fullName>
    </submittedName>
</protein>
<dbReference type="AlphaFoldDB" id="A0A843U670"/>
<feature type="region of interest" description="Disordered" evidence="1">
    <location>
        <begin position="18"/>
        <end position="47"/>
    </location>
</feature>
<sequence length="100" mass="11117">MLKGRLVFQDALNAEQQKKKRLDAERRYADQTKGSPRSRWTPMQSGPIKSTLVAPWSTGCLHHVTAVHDTRNGRTAATEGIGFRALGIDGPEGVVEEFRQ</sequence>
<reference evidence="2" key="1">
    <citation type="submission" date="2017-07" db="EMBL/GenBank/DDBJ databases">
        <title>Taro Niue Genome Assembly and Annotation.</title>
        <authorList>
            <person name="Atibalentja N."/>
            <person name="Keating K."/>
            <person name="Fields C.J."/>
        </authorList>
    </citation>
    <scope>NUCLEOTIDE SEQUENCE</scope>
    <source>
        <strain evidence="2">Niue_2</strain>
        <tissue evidence="2">Leaf</tissue>
    </source>
</reference>
<organism evidence="2 3">
    <name type="scientific">Colocasia esculenta</name>
    <name type="common">Wild taro</name>
    <name type="synonym">Arum esculentum</name>
    <dbReference type="NCBI Taxonomy" id="4460"/>
    <lineage>
        <taxon>Eukaryota</taxon>
        <taxon>Viridiplantae</taxon>
        <taxon>Streptophyta</taxon>
        <taxon>Embryophyta</taxon>
        <taxon>Tracheophyta</taxon>
        <taxon>Spermatophyta</taxon>
        <taxon>Magnoliopsida</taxon>
        <taxon>Liliopsida</taxon>
        <taxon>Araceae</taxon>
        <taxon>Aroideae</taxon>
        <taxon>Colocasieae</taxon>
        <taxon>Colocasia</taxon>
    </lineage>
</organism>
<name>A0A843U670_COLES</name>
<dbReference type="Proteomes" id="UP000652761">
    <property type="component" value="Unassembled WGS sequence"/>
</dbReference>
<dbReference type="EMBL" id="NMUH01000425">
    <property type="protein sequence ID" value="MQL78975.1"/>
    <property type="molecule type" value="Genomic_DNA"/>
</dbReference>
<gene>
    <name evidence="2" type="ORF">Taro_011410</name>
</gene>